<dbReference type="Gene3D" id="1.25.40.10">
    <property type="entry name" value="Tetratricopeptide repeat domain"/>
    <property type="match status" value="3"/>
</dbReference>
<dbReference type="InterPro" id="IPR050498">
    <property type="entry name" value="Ycf3"/>
</dbReference>
<dbReference type="SUPFAM" id="SSF48452">
    <property type="entry name" value="TPR-like"/>
    <property type="match status" value="2"/>
</dbReference>
<feature type="repeat" description="TPR" evidence="3">
    <location>
        <begin position="341"/>
        <end position="374"/>
    </location>
</feature>
<dbReference type="PROSITE" id="PS50293">
    <property type="entry name" value="TPR_REGION"/>
    <property type="match status" value="1"/>
</dbReference>
<name>A0A7S6WNB4_9SPIR</name>
<evidence type="ECO:0000256" key="1">
    <source>
        <dbReference type="ARBA" id="ARBA00022737"/>
    </source>
</evidence>
<dbReference type="AlphaFoldDB" id="A0A7S6WNB4"/>
<dbReference type="RefSeq" id="WP_194075732.1">
    <property type="nucleotide sequence ID" value="NZ_CP061839.1"/>
</dbReference>
<accession>A0A7S6WNB4</accession>
<dbReference type="EMBL" id="CP061839">
    <property type="protein sequence ID" value="QOW60144.1"/>
    <property type="molecule type" value="Genomic_DNA"/>
</dbReference>
<dbReference type="Pfam" id="PF14559">
    <property type="entry name" value="TPR_19"/>
    <property type="match status" value="1"/>
</dbReference>
<dbReference type="PANTHER" id="PTHR44858:SF1">
    <property type="entry name" value="UDP-N-ACETYLGLUCOSAMINE--PEPTIDE N-ACETYLGLUCOSAMINYLTRANSFERASE SPINDLY-RELATED"/>
    <property type="match status" value="1"/>
</dbReference>
<dbReference type="InterPro" id="IPR019734">
    <property type="entry name" value="TPR_rpt"/>
</dbReference>
<evidence type="ECO:0000313" key="5">
    <source>
        <dbReference type="Proteomes" id="UP000593915"/>
    </source>
</evidence>
<keyword evidence="1" id="KW-0677">Repeat</keyword>
<proteinExistence type="predicted"/>
<sequence length="383" mass="43707">MYNSLNSLLYVTVPEEQAKKMFPGFDGSIPLPVQLPEFYEPSDFKPEDLEPEMLLAGMLTVFAYNRENIHIERYRKIFNMLKPDIRKEMTEAAIIKSKNGDFDTAEELLLALEGLFPQDKVTKLNLALLMEERAAFCKTSSSEGFKTSALNNSSMYTEKAEILYNELIVTEPPLPEAFFNAAYFFMQRGKYEKTKSLLQTYLQIETSVSDTAEIRKQKASELLNSIKSQSLDDKLFSQSYILMQEGNDKDAAENIKIFLQHNPKSPKGWFLLGWALRRMERWEDGKAALLKALELLHETGREEEFFCEISNEAAICCMELNLFNEAEQHLLNALSSAPENIKIISNLGTLALKQGKKEEAEAFFKTVLELNPNDEIAKNVLTK</sequence>
<reference evidence="4 5" key="1">
    <citation type="submission" date="2020-09" db="EMBL/GenBank/DDBJ databases">
        <title>Characterization of Treponema spp. from bovine digital dermatitis in Korea.</title>
        <authorList>
            <person name="Espiritu H.M."/>
            <person name="Cho Y.I."/>
            <person name="Mamuad L."/>
        </authorList>
    </citation>
    <scope>NUCLEOTIDE SEQUENCE [LARGE SCALE GENOMIC DNA]</scope>
    <source>
        <strain evidence="4 5">KS1</strain>
    </source>
</reference>
<dbReference type="PANTHER" id="PTHR44858">
    <property type="entry name" value="TETRATRICOPEPTIDE REPEAT PROTEIN 6"/>
    <property type="match status" value="1"/>
</dbReference>
<dbReference type="SMART" id="SM00028">
    <property type="entry name" value="TPR"/>
    <property type="match status" value="4"/>
</dbReference>
<evidence type="ECO:0000256" key="3">
    <source>
        <dbReference type="PROSITE-ProRule" id="PRU00339"/>
    </source>
</evidence>
<gene>
    <name evidence="4" type="ORF">IFE08_09885</name>
</gene>
<dbReference type="PROSITE" id="PS50005">
    <property type="entry name" value="TPR"/>
    <property type="match status" value="1"/>
</dbReference>
<dbReference type="Proteomes" id="UP000593915">
    <property type="component" value="Chromosome"/>
</dbReference>
<keyword evidence="2 3" id="KW-0802">TPR repeat</keyword>
<protein>
    <submittedName>
        <fullName evidence="4">Tetratricopeptide repeat protein</fullName>
    </submittedName>
</protein>
<dbReference type="InterPro" id="IPR011990">
    <property type="entry name" value="TPR-like_helical_dom_sf"/>
</dbReference>
<organism evidence="4 5">
    <name type="scientific">Treponema pedis</name>
    <dbReference type="NCBI Taxonomy" id="409322"/>
    <lineage>
        <taxon>Bacteria</taxon>
        <taxon>Pseudomonadati</taxon>
        <taxon>Spirochaetota</taxon>
        <taxon>Spirochaetia</taxon>
        <taxon>Spirochaetales</taxon>
        <taxon>Treponemataceae</taxon>
        <taxon>Treponema</taxon>
    </lineage>
</organism>
<evidence type="ECO:0000256" key="2">
    <source>
        <dbReference type="ARBA" id="ARBA00022803"/>
    </source>
</evidence>
<evidence type="ECO:0000313" key="4">
    <source>
        <dbReference type="EMBL" id="QOW60144.1"/>
    </source>
</evidence>